<dbReference type="InParanoid" id="A0A058ZXU8"/>
<dbReference type="eggNOG" id="ENOG502QTTG">
    <property type="taxonomic scope" value="Eukaryota"/>
</dbReference>
<dbReference type="GO" id="GO:0005634">
    <property type="term" value="C:nucleus"/>
    <property type="evidence" value="ECO:0007669"/>
    <property type="project" value="EnsemblPlants"/>
</dbReference>
<feature type="domain" description="PWWP" evidence="2">
    <location>
        <begin position="16"/>
        <end position="71"/>
    </location>
</feature>
<reference evidence="3" key="1">
    <citation type="submission" date="2013-07" db="EMBL/GenBank/DDBJ databases">
        <title>The genome of Eucalyptus grandis.</title>
        <authorList>
            <person name="Schmutz J."/>
            <person name="Hayes R."/>
            <person name="Myburg A."/>
            <person name="Tuskan G."/>
            <person name="Grattapaglia D."/>
            <person name="Rokhsar D.S."/>
        </authorList>
    </citation>
    <scope>NUCLEOTIDE SEQUENCE</scope>
    <source>
        <tissue evidence="3">Leaf extractions</tissue>
    </source>
</reference>
<name>A0A058ZXU8_EUCGR</name>
<accession>A0A058ZXU8</accession>
<dbReference type="Gene3D" id="2.30.30.140">
    <property type="match status" value="1"/>
</dbReference>
<dbReference type="PROSITE" id="PS50812">
    <property type="entry name" value="PWWP"/>
    <property type="match status" value="1"/>
</dbReference>
<feature type="compositionally biased region" description="Low complexity" evidence="1">
    <location>
        <begin position="304"/>
        <end position="314"/>
    </location>
</feature>
<feature type="region of interest" description="Disordered" evidence="1">
    <location>
        <begin position="301"/>
        <end position="371"/>
    </location>
</feature>
<organism evidence="3">
    <name type="scientific">Eucalyptus grandis</name>
    <name type="common">Flooded gum</name>
    <dbReference type="NCBI Taxonomy" id="71139"/>
    <lineage>
        <taxon>Eukaryota</taxon>
        <taxon>Viridiplantae</taxon>
        <taxon>Streptophyta</taxon>
        <taxon>Embryophyta</taxon>
        <taxon>Tracheophyta</taxon>
        <taxon>Spermatophyta</taxon>
        <taxon>Magnoliopsida</taxon>
        <taxon>eudicotyledons</taxon>
        <taxon>Gunneridae</taxon>
        <taxon>Pentapetalae</taxon>
        <taxon>rosids</taxon>
        <taxon>malvids</taxon>
        <taxon>Myrtales</taxon>
        <taxon>Myrtaceae</taxon>
        <taxon>Myrtoideae</taxon>
        <taxon>Eucalypteae</taxon>
        <taxon>Eucalyptus</taxon>
    </lineage>
</organism>
<dbReference type="SUPFAM" id="SSF63748">
    <property type="entry name" value="Tudor/PWWP/MBT"/>
    <property type="match status" value="1"/>
</dbReference>
<dbReference type="FunCoup" id="A0A058ZXU8">
    <property type="interactions" value="2014"/>
</dbReference>
<dbReference type="Pfam" id="PF00855">
    <property type="entry name" value="PWWP"/>
    <property type="match status" value="1"/>
</dbReference>
<dbReference type="KEGG" id="egr:104424285"/>
<dbReference type="GO" id="GO:0097298">
    <property type="term" value="P:regulation of nucleus size"/>
    <property type="evidence" value="ECO:0007669"/>
    <property type="project" value="EnsemblPlants"/>
</dbReference>
<feature type="compositionally biased region" description="Acidic residues" evidence="1">
    <location>
        <begin position="315"/>
        <end position="334"/>
    </location>
</feature>
<feature type="region of interest" description="Disordered" evidence="1">
    <location>
        <begin position="221"/>
        <end position="248"/>
    </location>
</feature>
<dbReference type="InterPro" id="IPR000313">
    <property type="entry name" value="PWWP_dom"/>
</dbReference>
<sequence length="744" mass="81967">MESSGGSGDCGVGLGVGSIVWVRRRNGSWWPGKILGPDELSTAHLTSPRAGTPVKLLGREDASVDWYNLEKSKRVKAFRCGEFDECIERAESSQGMPMKKREKYARREDAILHALELEKEMLRKQGKFEIESKFVGGNSPTAAKKGLIASSEILENGNDELENPVSPHFTRRLGALAKDNFMSGSSLFQEAKDGEELRQDDGLPEGVPRMRGLQDFGLKIAPSKRKHSMPWKPKTSRDAHAQSESEEVGIFRAKRSKCVYFPPGLSDSLDDKETPRGRMETLPSVLREGSRDANLMAQGISGISESSDTGSTESDLSDSESDSSETEEDADEETTSFSEAERGPFGMHEARVQHDSMSSEEPEDSALSGDISHLFPRDTVSANEPVSKWQLKGKRNIRNVAKRHLDATEGTPSDGRRVSSRRRAPIWRSGEYRNYDFTFDDVDDEEKDLETEMFGLDHEYILTPRAASRDQGFRNWGTVGFEDVNCGERYNPVLVGQHHFAGNGRGVLVEVDLKVHVTYQKGRVPIISMTSKLNGNSIIGHSIQIEAIEDGSTEHLLPANYDDDDGTIDYNTITTVPSAWKTARRTANFRIPRPHRSSAFDGCEDGGESPLFGQEGRSQKNVSAGNFSRKGVLVRKAFPQTPPPQSDKKLSGKSSKRAGLSSSQKIRTLSSIALEPNLGNKSIHDSFDSDIVGIIKPNSSGPTTVACIPVKLVYSRLLEKINRPPSKAVMNAVRFNGETEKSGS</sequence>
<evidence type="ECO:0000259" key="2">
    <source>
        <dbReference type="PROSITE" id="PS50812"/>
    </source>
</evidence>
<dbReference type="EMBL" id="KK198763">
    <property type="protein sequence ID" value="KCW46191.1"/>
    <property type="molecule type" value="Genomic_DNA"/>
</dbReference>
<proteinExistence type="predicted"/>
<dbReference type="GO" id="GO:0042393">
    <property type="term" value="F:histone binding"/>
    <property type="evidence" value="ECO:0007669"/>
    <property type="project" value="EnsemblPlants"/>
</dbReference>
<protein>
    <recommendedName>
        <fullName evidence="2">PWWP domain-containing protein</fullName>
    </recommendedName>
</protein>
<dbReference type="PANTHER" id="PTHR33697:SF2">
    <property type="entry name" value="T17B22.17 PROTEIN"/>
    <property type="match status" value="1"/>
</dbReference>
<dbReference type="OMA" id="VEWDEWA"/>
<dbReference type="AlphaFoldDB" id="A0A058ZXU8"/>
<evidence type="ECO:0000313" key="3">
    <source>
        <dbReference type="EMBL" id="KCW46191.1"/>
    </source>
</evidence>
<dbReference type="GO" id="GO:0090351">
    <property type="term" value="P:seedling development"/>
    <property type="evidence" value="ECO:0007669"/>
    <property type="project" value="EnsemblPlants"/>
</dbReference>
<dbReference type="OrthoDB" id="1908535at2759"/>
<dbReference type="CDD" id="cd05162">
    <property type="entry name" value="PWWP"/>
    <property type="match status" value="1"/>
</dbReference>
<dbReference type="InterPro" id="IPR044679">
    <property type="entry name" value="PWWP2-like"/>
</dbReference>
<evidence type="ECO:0000256" key="1">
    <source>
        <dbReference type="SAM" id="MobiDB-lite"/>
    </source>
</evidence>
<dbReference type="GO" id="GO:0010228">
    <property type="term" value="P:vegetative to reproductive phase transition of meristem"/>
    <property type="evidence" value="ECO:0007669"/>
    <property type="project" value="EnsemblPlants"/>
</dbReference>
<gene>
    <name evidence="3" type="ORF">EUGRSUZ_K00094</name>
</gene>
<feature type="region of interest" description="Disordered" evidence="1">
    <location>
        <begin position="593"/>
        <end position="663"/>
    </location>
</feature>
<dbReference type="PANTHER" id="PTHR33697">
    <property type="entry name" value="T17B22.17 PROTEIN-RELATED"/>
    <property type="match status" value="1"/>
</dbReference>
<dbReference type="STRING" id="71139.A0A058ZXU8"/>
<dbReference type="Gramene" id="KCW46191">
    <property type="protein sequence ID" value="KCW46191"/>
    <property type="gene ID" value="EUGRSUZ_K00094"/>
</dbReference>